<dbReference type="EMBL" id="JH711583">
    <property type="protein sequence ID" value="EIW77994.1"/>
    <property type="molecule type" value="Genomic_DNA"/>
</dbReference>
<name>A0A5M3MGU6_CONPW</name>
<reference evidence="3" key="1">
    <citation type="journal article" date="2012" name="Science">
        <title>The Paleozoic origin of enzymatic lignin decomposition reconstructed from 31 fungal genomes.</title>
        <authorList>
            <person name="Floudas D."/>
            <person name="Binder M."/>
            <person name="Riley R."/>
            <person name="Barry K."/>
            <person name="Blanchette R.A."/>
            <person name="Henrissat B."/>
            <person name="Martinez A.T."/>
            <person name="Otillar R."/>
            <person name="Spatafora J.W."/>
            <person name="Yadav J.S."/>
            <person name="Aerts A."/>
            <person name="Benoit I."/>
            <person name="Boyd A."/>
            <person name="Carlson A."/>
            <person name="Copeland A."/>
            <person name="Coutinho P.M."/>
            <person name="de Vries R.P."/>
            <person name="Ferreira P."/>
            <person name="Findley K."/>
            <person name="Foster B."/>
            <person name="Gaskell J."/>
            <person name="Glotzer D."/>
            <person name="Gorecki P."/>
            <person name="Heitman J."/>
            <person name="Hesse C."/>
            <person name="Hori C."/>
            <person name="Igarashi K."/>
            <person name="Jurgens J.A."/>
            <person name="Kallen N."/>
            <person name="Kersten P."/>
            <person name="Kohler A."/>
            <person name="Kuees U."/>
            <person name="Kumar T.K.A."/>
            <person name="Kuo A."/>
            <person name="LaButti K."/>
            <person name="Larrondo L.F."/>
            <person name="Lindquist E."/>
            <person name="Ling A."/>
            <person name="Lombard V."/>
            <person name="Lucas S."/>
            <person name="Lundell T."/>
            <person name="Martin R."/>
            <person name="McLaughlin D.J."/>
            <person name="Morgenstern I."/>
            <person name="Morin E."/>
            <person name="Murat C."/>
            <person name="Nagy L.G."/>
            <person name="Nolan M."/>
            <person name="Ohm R.A."/>
            <person name="Patyshakuliyeva A."/>
            <person name="Rokas A."/>
            <person name="Ruiz-Duenas F.J."/>
            <person name="Sabat G."/>
            <person name="Salamov A."/>
            <person name="Samejima M."/>
            <person name="Schmutz J."/>
            <person name="Slot J.C."/>
            <person name="St John F."/>
            <person name="Stenlid J."/>
            <person name="Sun H."/>
            <person name="Sun S."/>
            <person name="Syed K."/>
            <person name="Tsang A."/>
            <person name="Wiebenga A."/>
            <person name="Young D."/>
            <person name="Pisabarro A."/>
            <person name="Eastwood D.C."/>
            <person name="Martin F."/>
            <person name="Cullen D."/>
            <person name="Grigoriev I.V."/>
            <person name="Hibbett D.S."/>
        </authorList>
    </citation>
    <scope>NUCLEOTIDE SEQUENCE [LARGE SCALE GENOMIC DNA]</scope>
    <source>
        <strain evidence="3">RWD-64-598 SS2</strain>
    </source>
</reference>
<comment type="caution">
    <text evidence="2">The sequence shown here is derived from an EMBL/GenBank/DDBJ whole genome shotgun (WGS) entry which is preliminary data.</text>
</comment>
<keyword evidence="3" id="KW-1185">Reference proteome</keyword>
<dbReference type="GeneID" id="19205889"/>
<feature type="non-terminal residue" evidence="2">
    <location>
        <position position="90"/>
    </location>
</feature>
<accession>A0A5M3MGU6</accession>
<evidence type="ECO:0000313" key="3">
    <source>
        <dbReference type="Proteomes" id="UP000053558"/>
    </source>
</evidence>
<feature type="region of interest" description="Disordered" evidence="1">
    <location>
        <begin position="1"/>
        <end position="44"/>
    </location>
</feature>
<protein>
    <submittedName>
        <fullName evidence="2">Uncharacterized protein</fullName>
    </submittedName>
</protein>
<gene>
    <name evidence="2" type="ORF">CONPUDRAFT_167968</name>
</gene>
<dbReference type="Proteomes" id="UP000053558">
    <property type="component" value="Unassembled WGS sequence"/>
</dbReference>
<feature type="compositionally biased region" description="Polar residues" evidence="1">
    <location>
        <begin position="1"/>
        <end position="24"/>
    </location>
</feature>
<dbReference type="KEGG" id="cput:CONPUDRAFT_167968"/>
<evidence type="ECO:0000256" key="1">
    <source>
        <dbReference type="SAM" id="MobiDB-lite"/>
    </source>
</evidence>
<organism evidence="2 3">
    <name type="scientific">Coniophora puteana (strain RWD-64-598)</name>
    <name type="common">Brown rot fungus</name>
    <dbReference type="NCBI Taxonomy" id="741705"/>
    <lineage>
        <taxon>Eukaryota</taxon>
        <taxon>Fungi</taxon>
        <taxon>Dikarya</taxon>
        <taxon>Basidiomycota</taxon>
        <taxon>Agaricomycotina</taxon>
        <taxon>Agaricomycetes</taxon>
        <taxon>Agaricomycetidae</taxon>
        <taxon>Boletales</taxon>
        <taxon>Coniophorineae</taxon>
        <taxon>Coniophoraceae</taxon>
        <taxon>Coniophora</taxon>
    </lineage>
</organism>
<dbReference type="AlphaFoldDB" id="A0A5M3MGU6"/>
<sequence length="90" mass="10044">MPSPTTAPRSSSESSTILPRSTRPSVARMRRAPSARATTPHSTLTTTRLAQSVCLWSYLLCQPKRPITKSFLMHDPKPNAQNSGWARLYF</sequence>
<proteinExistence type="predicted"/>
<dbReference type="RefSeq" id="XP_007772275.1">
    <property type="nucleotide sequence ID" value="XM_007774085.1"/>
</dbReference>
<evidence type="ECO:0000313" key="2">
    <source>
        <dbReference type="EMBL" id="EIW77994.1"/>
    </source>
</evidence>